<proteinExistence type="predicted"/>
<dbReference type="SUPFAM" id="SSF53474">
    <property type="entry name" value="alpha/beta-Hydrolases"/>
    <property type="match status" value="1"/>
</dbReference>
<dbReference type="PRINTS" id="PR00111">
    <property type="entry name" value="ABHYDROLASE"/>
</dbReference>
<keyword evidence="4" id="KW-1185">Reference proteome</keyword>
<protein>
    <submittedName>
        <fullName evidence="3">Phospholipase YtpA</fullName>
        <ecNumber evidence="3">3.1.1.-</ecNumber>
    </submittedName>
</protein>
<dbReference type="InterPro" id="IPR051044">
    <property type="entry name" value="MAG_DAG_Lipase"/>
</dbReference>
<accession>A0A5K1I8J5</accession>
<dbReference type="GO" id="GO:0016787">
    <property type="term" value="F:hydrolase activity"/>
    <property type="evidence" value="ECO:0007669"/>
    <property type="project" value="UniProtKB-KW"/>
</dbReference>
<dbReference type="PROSITE" id="PS51257">
    <property type="entry name" value="PROKAR_LIPOPROTEIN"/>
    <property type="match status" value="1"/>
</dbReference>
<keyword evidence="3" id="KW-0378">Hydrolase</keyword>
<name>A0A5K1I8J5_9GAMM</name>
<dbReference type="PANTHER" id="PTHR11614">
    <property type="entry name" value="PHOSPHOLIPASE-RELATED"/>
    <property type="match status" value="1"/>
</dbReference>
<reference evidence="3 4" key="1">
    <citation type="submission" date="2019-09" db="EMBL/GenBank/DDBJ databases">
        <authorList>
            <person name="Criscuolo A."/>
        </authorList>
    </citation>
    <scope>NUCLEOTIDE SEQUENCE [LARGE SCALE GENOMIC DNA]</scope>
    <source>
        <strain evidence="4">3(2)</strain>
    </source>
</reference>
<feature type="compositionally biased region" description="Basic and acidic residues" evidence="1">
    <location>
        <begin position="337"/>
        <end position="346"/>
    </location>
</feature>
<feature type="domain" description="Serine aminopeptidase S33" evidence="2">
    <location>
        <begin position="76"/>
        <end position="311"/>
    </location>
</feature>
<dbReference type="InterPro" id="IPR029058">
    <property type="entry name" value="AB_hydrolase_fold"/>
</dbReference>
<sequence length="355" mass="38596">MRSMVKAWSGAKTLIARRLALELVPLGVLLLLAGCGEGAVREPPVPGVEEARLAENQVITEDGYRLPLRYWPGDGEPQAIVLGIHGFNEHGGTFQLLAEALSPRGIALYAHDQRGFGSTAQRGIWPGHARLADDVTLLAKLLSERHPATPLYLVGHSMGGAVAILALSGDNPPPVEGSVLISPAVWGFEVMPWYQRLGLWLGVRLFPALSFSSSAVQNLGIEPTDDPEIKRRQAEDPLILNDARVDTLHGVSLAMDASLDAARRMPAPALILYGTEDHIIPPEAICALLERLPEKAAIRLVVYPQGYHMLTRYTQRERTEADIAAWLSDPTAPLPSGHERNRREARQALCDDVSG</sequence>
<evidence type="ECO:0000256" key="1">
    <source>
        <dbReference type="SAM" id="MobiDB-lite"/>
    </source>
</evidence>
<dbReference type="AlphaFoldDB" id="A0A5K1I8J5"/>
<dbReference type="Pfam" id="PF12146">
    <property type="entry name" value="Hydrolase_4"/>
    <property type="match status" value="1"/>
</dbReference>
<gene>
    <name evidence="3" type="primary">ytpA_2</name>
    <name evidence="3" type="ORF">HALO32_02918</name>
</gene>
<dbReference type="EMBL" id="CABVOU010000041">
    <property type="protein sequence ID" value="VVZ96811.1"/>
    <property type="molecule type" value="Genomic_DNA"/>
</dbReference>
<evidence type="ECO:0000313" key="3">
    <source>
        <dbReference type="EMBL" id="VVZ96811.1"/>
    </source>
</evidence>
<dbReference type="Gene3D" id="3.40.50.1820">
    <property type="entry name" value="alpha/beta hydrolase"/>
    <property type="match status" value="1"/>
</dbReference>
<dbReference type="EC" id="3.1.1.-" evidence="3"/>
<dbReference type="InterPro" id="IPR000073">
    <property type="entry name" value="AB_hydrolase_1"/>
</dbReference>
<dbReference type="Proteomes" id="UP000326725">
    <property type="component" value="Unassembled WGS sequence"/>
</dbReference>
<evidence type="ECO:0000259" key="2">
    <source>
        <dbReference type="Pfam" id="PF12146"/>
    </source>
</evidence>
<dbReference type="InterPro" id="IPR022742">
    <property type="entry name" value="Hydrolase_4"/>
</dbReference>
<organism evidence="3 4">
    <name type="scientific">Halomonas lysinitropha</name>
    <dbReference type="NCBI Taxonomy" id="2607506"/>
    <lineage>
        <taxon>Bacteria</taxon>
        <taxon>Pseudomonadati</taxon>
        <taxon>Pseudomonadota</taxon>
        <taxon>Gammaproteobacteria</taxon>
        <taxon>Oceanospirillales</taxon>
        <taxon>Halomonadaceae</taxon>
        <taxon>Halomonas</taxon>
    </lineage>
</organism>
<evidence type="ECO:0000313" key="4">
    <source>
        <dbReference type="Proteomes" id="UP000326725"/>
    </source>
</evidence>
<feature type="region of interest" description="Disordered" evidence="1">
    <location>
        <begin position="331"/>
        <end position="355"/>
    </location>
</feature>